<evidence type="ECO:0000256" key="2">
    <source>
        <dbReference type="SAM" id="Phobius"/>
    </source>
</evidence>
<evidence type="ECO:0000256" key="3">
    <source>
        <dbReference type="SAM" id="SignalP"/>
    </source>
</evidence>
<evidence type="ECO:0000313" key="4">
    <source>
        <dbReference type="EMBL" id="VDI81189.1"/>
    </source>
</evidence>
<dbReference type="Proteomes" id="UP000596742">
    <property type="component" value="Unassembled WGS sequence"/>
</dbReference>
<reference evidence="4" key="1">
    <citation type="submission" date="2018-11" db="EMBL/GenBank/DDBJ databases">
        <authorList>
            <person name="Alioto T."/>
            <person name="Alioto T."/>
        </authorList>
    </citation>
    <scope>NUCLEOTIDE SEQUENCE</scope>
</reference>
<sequence length="934" mass="104954">MAGILYYCLTTISLFCNIVLGNDFDASAGNDTAIHNFSCFTYDWEEYVLCSWDYNTNLYSSNVTVKWHFLGSSVRNDCPDLGNKSCKWIIDKDIDMDRKYNVCIEIYQSNKPHCVLVDIQSLVKPSPIRQIDVRAVNSTSATVQWPNNRIYYNKSFQVHIMRSGNLAARITCNVTYSPSQCFANEYVIICSSNHTYFTINGRSNYKTNGYGVICSSNNISITINRLSKYTEYGIVIYSKPLVNGFWSEGVYTYLTTSKDVPSTPPLIYDGYNSVRTNMSSSERTITVYWMPLNDENWNGENILFKVEIFANDSLIESKETEEAFVSFKTSDTFQLAILVWSKNEMGLSQQHSRLLVGKGDLIHNAVMVEVGNQMYDISWLPLTHKHGVKYSLFWCEQAFSLVCKTSPQTIEFNTTYPTIYIPAINQSVQYLIGISHHYLNQTSGFIWSDCVFIGNSWNLNLDVVFRPILTLKQLEVYWYFEKCNLPEVKNLVKSYEVTACEDGSCANFTTTLLDGTKTSLRLSLMNICIIITPYTVHGKGVPHKRCYINEETAYITKRNLTAFYIVSVSIAVLCCPIAVIILCIKYRRWSKGLTDIETTTSVSSNNRVMLNGRVRHGDNGFSGVPLISDVVFNGLISCNQVQGSLVSDSSTTYPTTISKSLYVQVTQKDTPETNMSASTSFGASGETLRSQATSDKSIESYVDAQQIQPGYPPASHRILLTKGNSDVSETILEYPSLKDAHNCSNVTTSSLQTDVCDNLSSLPTNQCAFSTSDIDSYVVEDILLENNCLNRHRSEPSSCLNVDCYSAGDLETLNPNGKLIIHVTSNYSDPQHTSLESFSADSNTDHTQETSECTEECMYSPHNTIDLSMEDRKDEKLSNQRERDILGNFQISPSRFDNDSVTGSVNLCVQQQDTGYIKEPLISTHPIPRNSKSS</sequence>
<keyword evidence="3" id="KW-0732">Signal</keyword>
<evidence type="ECO:0000313" key="5">
    <source>
        <dbReference type="Proteomes" id="UP000596742"/>
    </source>
</evidence>
<organism evidence="4 5">
    <name type="scientific">Mytilus galloprovincialis</name>
    <name type="common">Mediterranean mussel</name>
    <dbReference type="NCBI Taxonomy" id="29158"/>
    <lineage>
        <taxon>Eukaryota</taxon>
        <taxon>Metazoa</taxon>
        <taxon>Spiralia</taxon>
        <taxon>Lophotrochozoa</taxon>
        <taxon>Mollusca</taxon>
        <taxon>Bivalvia</taxon>
        <taxon>Autobranchia</taxon>
        <taxon>Pteriomorphia</taxon>
        <taxon>Mytilida</taxon>
        <taxon>Mytiloidea</taxon>
        <taxon>Mytilidae</taxon>
        <taxon>Mytilinae</taxon>
        <taxon>Mytilus</taxon>
    </lineage>
</organism>
<comment type="caution">
    <text evidence="4">The sequence shown here is derived from an EMBL/GenBank/DDBJ whole genome shotgun (WGS) entry which is preliminary data.</text>
</comment>
<keyword evidence="5" id="KW-1185">Reference proteome</keyword>
<feature type="transmembrane region" description="Helical" evidence="2">
    <location>
        <begin position="562"/>
        <end position="584"/>
    </location>
</feature>
<feature type="chain" id="PRO_5032680124" evidence="3">
    <location>
        <begin position="22"/>
        <end position="934"/>
    </location>
</feature>
<dbReference type="OrthoDB" id="6141191at2759"/>
<evidence type="ECO:0000256" key="1">
    <source>
        <dbReference type="SAM" id="MobiDB-lite"/>
    </source>
</evidence>
<keyword evidence="2" id="KW-1133">Transmembrane helix</keyword>
<proteinExistence type="predicted"/>
<protein>
    <submittedName>
        <fullName evidence="4">Uncharacterized protein</fullName>
    </submittedName>
</protein>
<feature type="signal peptide" evidence="3">
    <location>
        <begin position="1"/>
        <end position="21"/>
    </location>
</feature>
<name>A0A8B6HL30_MYTGA</name>
<dbReference type="EMBL" id="UYJE01010244">
    <property type="protein sequence ID" value="VDI81189.1"/>
    <property type="molecule type" value="Genomic_DNA"/>
</dbReference>
<keyword evidence="2" id="KW-0812">Transmembrane</keyword>
<dbReference type="InterPro" id="IPR013783">
    <property type="entry name" value="Ig-like_fold"/>
</dbReference>
<dbReference type="AlphaFoldDB" id="A0A8B6HL30"/>
<dbReference type="Gene3D" id="2.60.40.10">
    <property type="entry name" value="Immunoglobulins"/>
    <property type="match status" value="2"/>
</dbReference>
<gene>
    <name evidence="4" type="ORF">MGAL_10B001094</name>
</gene>
<feature type="region of interest" description="Disordered" evidence="1">
    <location>
        <begin position="673"/>
        <end position="694"/>
    </location>
</feature>
<accession>A0A8B6HL30</accession>
<keyword evidence="2" id="KW-0472">Membrane</keyword>